<dbReference type="EMBL" id="KV454437">
    <property type="protein sequence ID" value="ODQ77968.1"/>
    <property type="molecule type" value="Genomic_DNA"/>
</dbReference>
<gene>
    <name evidence="2" type="ORF">BABINDRAFT_163020</name>
</gene>
<evidence type="ECO:0000313" key="2">
    <source>
        <dbReference type="EMBL" id="ODQ77968.1"/>
    </source>
</evidence>
<sequence>MSRQNATLARSISDSQSVVSYAETSTDNESFATAFSDLDNISTRSSGRGSFSGVEDTTSIAETIIPDETATGIVIAPTSTVVAPTSTVVAPTSTVVAPTSTVVAPTSTVVAPTSTVVAPTSTVVAPTSSVVIPLDNTTIRTVTQVPAPDLESLEKRDSEPAPETLIAASAPIITEQPGATSQPVEQPVKESTTHSDSSVSPSPAGTESFGEQQQQHARKERYKHDPKNDCVLFWLSAAGCYGVCGDCPCNTTSGTLASVLTNCFAVLSVSGCAACITVCHDT</sequence>
<feature type="region of interest" description="Disordered" evidence="1">
    <location>
        <begin position="170"/>
        <end position="221"/>
    </location>
</feature>
<accession>A0A1E3QK26</accession>
<organism evidence="2 3">
    <name type="scientific">Babjeviella inositovora NRRL Y-12698</name>
    <dbReference type="NCBI Taxonomy" id="984486"/>
    <lineage>
        <taxon>Eukaryota</taxon>
        <taxon>Fungi</taxon>
        <taxon>Dikarya</taxon>
        <taxon>Ascomycota</taxon>
        <taxon>Saccharomycotina</taxon>
        <taxon>Pichiomycetes</taxon>
        <taxon>Serinales incertae sedis</taxon>
        <taxon>Babjeviella</taxon>
    </lineage>
</organism>
<keyword evidence="3" id="KW-1185">Reference proteome</keyword>
<proteinExistence type="predicted"/>
<dbReference type="STRING" id="984486.A0A1E3QK26"/>
<feature type="region of interest" description="Disordered" evidence="1">
    <location>
        <begin position="143"/>
        <end position="162"/>
    </location>
</feature>
<name>A0A1E3QK26_9ASCO</name>
<protein>
    <submittedName>
        <fullName evidence="2">Uncharacterized protein</fullName>
    </submittedName>
</protein>
<dbReference type="AlphaFoldDB" id="A0A1E3QK26"/>
<dbReference type="RefSeq" id="XP_018983296.1">
    <property type="nucleotide sequence ID" value="XM_019129673.1"/>
</dbReference>
<dbReference type="Proteomes" id="UP000094336">
    <property type="component" value="Unassembled WGS sequence"/>
</dbReference>
<reference evidence="3" key="1">
    <citation type="submission" date="2016-05" db="EMBL/GenBank/DDBJ databases">
        <title>Comparative genomics of biotechnologically important yeasts.</title>
        <authorList>
            <consortium name="DOE Joint Genome Institute"/>
            <person name="Riley R."/>
            <person name="Haridas S."/>
            <person name="Wolfe K.H."/>
            <person name="Lopes M.R."/>
            <person name="Hittinger C.T."/>
            <person name="Goker M."/>
            <person name="Salamov A."/>
            <person name="Wisecaver J."/>
            <person name="Long T.M."/>
            <person name="Aerts A.L."/>
            <person name="Barry K."/>
            <person name="Choi C."/>
            <person name="Clum A."/>
            <person name="Coughlan A.Y."/>
            <person name="Deshpande S."/>
            <person name="Douglass A.P."/>
            <person name="Hanson S.J."/>
            <person name="Klenk H.-P."/>
            <person name="Labutti K."/>
            <person name="Lapidus A."/>
            <person name="Lindquist E."/>
            <person name="Lipzen A."/>
            <person name="Meier-Kolthoff J.P."/>
            <person name="Ohm R.A."/>
            <person name="Otillar R.P."/>
            <person name="Pangilinan J."/>
            <person name="Peng Y."/>
            <person name="Rokas A."/>
            <person name="Rosa C.A."/>
            <person name="Scheuner C."/>
            <person name="Sibirny A.A."/>
            <person name="Slot J.C."/>
            <person name="Stielow J.B."/>
            <person name="Sun H."/>
            <person name="Kurtzman C.P."/>
            <person name="Blackwell M."/>
            <person name="Grigoriev I.V."/>
            <person name="Jeffries T.W."/>
        </authorList>
    </citation>
    <scope>NUCLEOTIDE SEQUENCE [LARGE SCALE GENOMIC DNA]</scope>
    <source>
        <strain evidence="3">NRRL Y-12698</strain>
    </source>
</reference>
<evidence type="ECO:0000256" key="1">
    <source>
        <dbReference type="SAM" id="MobiDB-lite"/>
    </source>
</evidence>
<evidence type="ECO:0000313" key="3">
    <source>
        <dbReference type="Proteomes" id="UP000094336"/>
    </source>
</evidence>
<dbReference type="GeneID" id="30147526"/>
<feature type="compositionally biased region" description="Low complexity" evidence="1">
    <location>
        <begin position="194"/>
        <end position="203"/>
    </location>
</feature>